<dbReference type="Proteomes" id="UP001055149">
    <property type="component" value="Unassembled WGS sequence"/>
</dbReference>
<gene>
    <name evidence="1" type="ORF">LPAF129_14360</name>
</gene>
<comment type="caution">
    <text evidence="1">The sequence shown here is derived from an EMBL/GenBank/DDBJ whole genome shotgun (WGS) entry which is preliminary data.</text>
</comment>
<organism evidence="1 2">
    <name type="scientific">Ligilactobacillus pabuli</name>
    <dbReference type="NCBI Taxonomy" id="2886039"/>
    <lineage>
        <taxon>Bacteria</taxon>
        <taxon>Bacillati</taxon>
        <taxon>Bacillota</taxon>
        <taxon>Bacilli</taxon>
        <taxon>Lactobacillales</taxon>
        <taxon>Lactobacillaceae</taxon>
        <taxon>Ligilactobacillus</taxon>
    </lineage>
</organism>
<evidence type="ECO:0000313" key="2">
    <source>
        <dbReference type="Proteomes" id="UP001055149"/>
    </source>
</evidence>
<accession>A0ABQ5JLU7</accession>
<name>A0ABQ5JLU7_9LACO</name>
<sequence length="152" mass="17200">MDTNFLSSGTSLIKTSSNVEDVYEVLSRELKMKTHSIFMLGFCIGYHSGQKCEHLELKGKEFRSSYLSEKQQGILYAVGINEGILDEDSASYTDPQKQQALRKLWLEYSASGLLQLKAKFEENGKALGDQKKIDLLSGILQYFIDSKEEIPF</sequence>
<keyword evidence="2" id="KW-1185">Reference proteome</keyword>
<protein>
    <submittedName>
        <fullName evidence="1">Uncharacterized protein</fullName>
    </submittedName>
</protein>
<proteinExistence type="predicted"/>
<dbReference type="RefSeq" id="WP_244055494.1">
    <property type="nucleotide sequence ID" value="NZ_BQXH01000012.1"/>
</dbReference>
<evidence type="ECO:0000313" key="1">
    <source>
        <dbReference type="EMBL" id="GKS81750.1"/>
    </source>
</evidence>
<dbReference type="EMBL" id="BQXH01000012">
    <property type="protein sequence ID" value="GKS81750.1"/>
    <property type="molecule type" value="Genomic_DNA"/>
</dbReference>
<reference evidence="1" key="1">
    <citation type="journal article" date="2022" name="Int. J. Syst. Evol. Microbiol.">
        <title>A novel species of lactic acid bacteria, Ligilactobacillus pabuli sp. nov., isolated from alfalfa silage.</title>
        <authorList>
            <person name="Tohno M."/>
            <person name="Tanizawa Y."/>
            <person name="Sawada H."/>
            <person name="Sakamoto M."/>
            <person name="Ohkuma M."/>
            <person name="Kobayashi H."/>
        </authorList>
    </citation>
    <scope>NUCLEOTIDE SEQUENCE</scope>
    <source>
        <strain evidence="1">AF129</strain>
    </source>
</reference>